<evidence type="ECO:0000313" key="3">
    <source>
        <dbReference type="Proteomes" id="UP000179627"/>
    </source>
</evidence>
<reference evidence="3" key="1">
    <citation type="submission" date="2016-07" db="EMBL/GenBank/DDBJ databases">
        <title>Sequence Frankia sp. strain CcI1.17.</title>
        <authorList>
            <person name="Ghodhbane-Gtari F."/>
            <person name="Swanson E."/>
            <person name="Gueddou A."/>
            <person name="Morris K."/>
            <person name="Hezbri K."/>
            <person name="Ktari A."/>
            <person name="Nouioui I."/>
            <person name="Abebe-Akele F."/>
            <person name="Simpson S."/>
            <person name="Thomas K."/>
            <person name="Gtari M."/>
            <person name="Tisa L.S."/>
            <person name="Hurst S."/>
        </authorList>
    </citation>
    <scope>NUCLEOTIDE SEQUENCE [LARGE SCALE GENOMIC DNA]</scope>
    <source>
        <strain evidence="3">Cc1.17</strain>
    </source>
</reference>
<gene>
    <name evidence="2" type="ORF">CC117_02090</name>
</gene>
<proteinExistence type="predicted"/>
<name>A0A1S1RMB3_9ACTN</name>
<protein>
    <submittedName>
        <fullName evidence="2">Uncharacterized protein</fullName>
    </submittedName>
</protein>
<dbReference type="InterPro" id="IPR045778">
    <property type="entry name" value="DUF6204"/>
</dbReference>
<sequence>MSARTFRVIVRGAFADLTAEQRAGLAAHAAEHEPLRAAFTPDGTLTYEIDARPFFTFRFEIAADTDTEAAAVAARGETRALAWLDERGYRHKHLMSRADEVPQTPPGARARREQRRNQRA</sequence>
<evidence type="ECO:0000256" key="1">
    <source>
        <dbReference type="SAM" id="MobiDB-lite"/>
    </source>
</evidence>
<dbReference type="OrthoDB" id="4803789at2"/>
<keyword evidence="3" id="KW-1185">Reference proteome</keyword>
<organism evidence="2 3">
    <name type="scientific">Parafrankia colletiae</name>
    <dbReference type="NCBI Taxonomy" id="573497"/>
    <lineage>
        <taxon>Bacteria</taxon>
        <taxon>Bacillati</taxon>
        <taxon>Actinomycetota</taxon>
        <taxon>Actinomycetes</taxon>
        <taxon>Frankiales</taxon>
        <taxon>Frankiaceae</taxon>
        <taxon>Parafrankia</taxon>
    </lineage>
</organism>
<dbReference type="AlphaFoldDB" id="A0A1S1RMB3"/>
<dbReference type="EMBL" id="MBLM01000002">
    <property type="protein sequence ID" value="OHV46545.1"/>
    <property type="molecule type" value="Genomic_DNA"/>
</dbReference>
<dbReference type="RefSeq" id="WP_071082073.1">
    <property type="nucleotide sequence ID" value="NZ_MBLM01000002.1"/>
</dbReference>
<comment type="caution">
    <text evidence="2">The sequence shown here is derived from an EMBL/GenBank/DDBJ whole genome shotgun (WGS) entry which is preliminary data.</text>
</comment>
<evidence type="ECO:0000313" key="2">
    <source>
        <dbReference type="EMBL" id="OHV46545.1"/>
    </source>
</evidence>
<dbReference type="Proteomes" id="UP000179627">
    <property type="component" value="Unassembled WGS sequence"/>
</dbReference>
<feature type="region of interest" description="Disordered" evidence="1">
    <location>
        <begin position="94"/>
        <end position="120"/>
    </location>
</feature>
<accession>A0A1S1RMB3</accession>
<dbReference type="Pfam" id="PF19707">
    <property type="entry name" value="DUF6204"/>
    <property type="match status" value="1"/>
</dbReference>